<proteinExistence type="predicted"/>
<accession>F0UA43</accession>
<sequence>MLVKQAKQLGGESPQQHVIYGKHELSINKERPRAISRACGSKVGEMTNSGVGPVVISTTDSKGEIRRHPFEVSRRPDHTAMARWATLYCTSCSSNPWPCFHLSLFLLPTASSTINTFAF</sequence>
<reference evidence="2" key="1">
    <citation type="submission" date="2008-07" db="EMBL/GenBank/DDBJ databases">
        <title>Annotation of Ajellomyces capsulatus strain H88.</title>
        <authorList>
            <person name="Champion M."/>
            <person name="Cuomo C."/>
            <person name="Ma L.-J."/>
            <person name="Henn M.R."/>
            <person name="Sil A."/>
            <person name="Goldman B."/>
            <person name="Young S.K."/>
            <person name="Kodira C.D."/>
            <person name="Zeng Q."/>
            <person name="Koehrsen M."/>
            <person name="Alvarado L."/>
            <person name="Berlin A."/>
            <person name="Borenstein D."/>
            <person name="Chen Z."/>
            <person name="Engels R."/>
            <person name="Freedman E."/>
            <person name="Gellesch M."/>
            <person name="Goldberg J."/>
            <person name="Griggs A."/>
            <person name="Gujja S."/>
            <person name="Heiman D."/>
            <person name="Hepburn T."/>
            <person name="Howarth C."/>
            <person name="Jen D."/>
            <person name="Larson L."/>
            <person name="Lewis B."/>
            <person name="Mehta T."/>
            <person name="Park D."/>
            <person name="Pearson M."/>
            <person name="Roberts A."/>
            <person name="Saif S."/>
            <person name="Shea T."/>
            <person name="Shenoy N."/>
            <person name="Sisk P."/>
            <person name="Stolte C."/>
            <person name="Sykes S."/>
            <person name="Walk T."/>
            <person name="White J."/>
            <person name="Yandava C."/>
            <person name="Klein B."/>
            <person name="McEwen J.G."/>
            <person name="Puccia R."/>
            <person name="Goldman G.H."/>
            <person name="Felipe M.S."/>
            <person name="Nino-Vega G."/>
            <person name="San-Blas G."/>
            <person name="Taylor J."/>
            <person name="Mendoza L."/>
            <person name="Galagan J."/>
            <person name="Nusbaum C."/>
            <person name="Birren B."/>
        </authorList>
    </citation>
    <scope>NUCLEOTIDE SEQUENCE [LARGE SCALE GENOMIC DNA]</scope>
    <source>
        <strain evidence="2">H88</strain>
    </source>
</reference>
<dbReference type="HOGENOM" id="CLU_2060803_0_0_1"/>
<name>F0UA43_AJEC8</name>
<dbReference type="EMBL" id="DS990637">
    <property type="protein sequence ID" value="EGC42815.1"/>
    <property type="molecule type" value="Genomic_DNA"/>
</dbReference>
<dbReference type="Proteomes" id="UP000008142">
    <property type="component" value="Unassembled WGS sequence"/>
</dbReference>
<organism evidence="2">
    <name type="scientific">Ajellomyces capsulatus (strain H88)</name>
    <name type="common">Darling's disease fungus</name>
    <name type="synonym">Histoplasma capsulatum</name>
    <dbReference type="NCBI Taxonomy" id="544711"/>
    <lineage>
        <taxon>Eukaryota</taxon>
        <taxon>Fungi</taxon>
        <taxon>Dikarya</taxon>
        <taxon>Ascomycota</taxon>
        <taxon>Pezizomycotina</taxon>
        <taxon>Eurotiomycetes</taxon>
        <taxon>Eurotiomycetidae</taxon>
        <taxon>Onygenales</taxon>
        <taxon>Ajellomycetaceae</taxon>
        <taxon>Histoplasma</taxon>
    </lineage>
</organism>
<evidence type="ECO:0000313" key="1">
    <source>
        <dbReference type="EMBL" id="EGC42815.1"/>
    </source>
</evidence>
<gene>
    <name evidence="1" type="ORF">HCEG_02030</name>
</gene>
<dbReference type="AlphaFoldDB" id="F0UA43"/>
<evidence type="ECO:0000313" key="2">
    <source>
        <dbReference type="Proteomes" id="UP000008142"/>
    </source>
</evidence>
<protein>
    <submittedName>
        <fullName evidence="1">Uncharacterized protein</fullName>
    </submittedName>
</protein>